<accession>A0A383BXH6</accession>
<dbReference type="EMBL" id="UINC01203631">
    <property type="protein sequence ID" value="SVE23985.1"/>
    <property type="molecule type" value="Genomic_DNA"/>
</dbReference>
<name>A0A383BXH6_9ZZZZ</name>
<evidence type="ECO:0000313" key="1">
    <source>
        <dbReference type="EMBL" id="SVE23985.1"/>
    </source>
</evidence>
<sequence>MIFDFVFEKPLEIIEGKIGTAPYALPYSLLARKEIQKEGMVELGGIEPPTSCMP</sequence>
<feature type="non-terminal residue" evidence="1">
    <location>
        <position position="54"/>
    </location>
</feature>
<protein>
    <submittedName>
        <fullName evidence="1">Uncharacterized protein</fullName>
    </submittedName>
</protein>
<reference evidence="1" key="1">
    <citation type="submission" date="2018-05" db="EMBL/GenBank/DDBJ databases">
        <authorList>
            <person name="Lanie J.A."/>
            <person name="Ng W.-L."/>
            <person name="Kazmierczak K.M."/>
            <person name="Andrzejewski T.M."/>
            <person name="Davidsen T.M."/>
            <person name="Wayne K.J."/>
            <person name="Tettelin H."/>
            <person name="Glass J.I."/>
            <person name="Rusch D."/>
            <person name="Podicherti R."/>
            <person name="Tsui H.-C.T."/>
            <person name="Winkler M.E."/>
        </authorList>
    </citation>
    <scope>NUCLEOTIDE SEQUENCE</scope>
</reference>
<proteinExistence type="predicted"/>
<organism evidence="1">
    <name type="scientific">marine metagenome</name>
    <dbReference type="NCBI Taxonomy" id="408172"/>
    <lineage>
        <taxon>unclassified sequences</taxon>
        <taxon>metagenomes</taxon>
        <taxon>ecological metagenomes</taxon>
    </lineage>
</organism>
<dbReference type="AlphaFoldDB" id="A0A383BXH6"/>
<gene>
    <name evidence="1" type="ORF">METZ01_LOCUS476839</name>
</gene>